<evidence type="ECO:0000313" key="2">
    <source>
        <dbReference type="Proteomes" id="UP000315589"/>
    </source>
</evidence>
<protein>
    <submittedName>
        <fullName evidence="1">tRNA-specific 2-thiouridylase</fullName>
    </submittedName>
</protein>
<dbReference type="Proteomes" id="UP000315589">
    <property type="component" value="Unassembled WGS sequence"/>
</dbReference>
<evidence type="ECO:0000313" key="1">
    <source>
        <dbReference type="EMBL" id="TSC91875.1"/>
    </source>
</evidence>
<dbReference type="GO" id="GO:0002143">
    <property type="term" value="P:tRNA wobble position uridine thiolation"/>
    <property type="evidence" value="ECO:0007669"/>
    <property type="project" value="TreeGrafter"/>
</dbReference>
<dbReference type="SUPFAM" id="SSF52402">
    <property type="entry name" value="Adenine nucleotide alpha hydrolases-like"/>
    <property type="match status" value="1"/>
</dbReference>
<reference evidence="1 2" key="1">
    <citation type="submission" date="2017-07" db="EMBL/GenBank/DDBJ databases">
        <title>Mechanisms for carbon and nitrogen cycling indicate functional differentiation within the Candidate Phyla Radiation.</title>
        <authorList>
            <person name="Danczak R.E."/>
            <person name="Johnston M.D."/>
            <person name="Kenah C."/>
            <person name="Slattery M."/>
            <person name="Wrighton K.C."/>
            <person name="Wilkins M.J."/>
        </authorList>
    </citation>
    <scope>NUCLEOTIDE SEQUENCE [LARGE SCALE GENOMIC DNA]</scope>
    <source>
        <strain evidence="1">Licking1014_85</strain>
    </source>
</reference>
<dbReference type="Gene3D" id="3.40.50.620">
    <property type="entry name" value="HUPs"/>
    <property type="match status" value="1"/>
</dbReference>
<organism evidence="1 2">
    <name type="scientific">Candidatus Berkelbacteria bacterium Licking1014_85</name>
    <dbReference type="NCBI Taxonomy" id="2017148"/>
    <lineage>
        <taxon>Bacteria</taxon>
        <taxon>Candidatus Berkelbacteria</taxon>
    </lineage>
</organism>
<accession>A0A554LGD4</accession>
<comment type="caution">
    <text evidence="1">The sequence shown here is derived from an EMBL/GenBank/DDBJ whole genome shotgun (WGS) entry which is preliminary data.</text>
</comment>
<gene>
    <name evidence="1" type="ORF">CEN91_584</name>
</gene>
<dbReference type="EMBL" id="VMGI01000094">
    <property type="protein sequence ID" value="TSC91875.1"/>
    <property type="molecule type" value="Genomic_DNA"/>
</dbReference>
<name>A0A554LGD4_9BACT</name>
<sequence length="97" mass="11396">MAEYKAGQTPNPCVVCNKEIKFGLLLERALKLGVDFIATGHYARLRREIPNSKSQIPNHKYKLFRGKDKIKDQSYFLWQLSQEQLKHILFPLEDYTK</sequence>
<dbReference type="Pfam" id="PF03054">
    <property type="entry name" value="tRNA_Me_trans"/>
    <property type="match status" value="1"/>
</dbReference>
<dbReference type="PANTHER" id="PTHR11933:SF5">
    <property type="entry name" value="MITOCHONDRIAL TRNA-SPECIFIC 2-THIOURIDYLASE 1"/>
    <property type="match status" value="1"/>
</dbReference>
<dbReference type="AlphaFoldDB" id="A0A554LGD4"/>
<proteinExistence type="predicted"/>
<dbReference type="InterPro" id="IPR014729">
    <property type="entry name" value="Rossmann-like_a/b/a_fold"/>
</dbReference>
<dbReference type="PANTHER" id="PTHR11933">
    <property type="entry name" value="TRNA 5-METHYLAMINOMETHYL-2-THIOURIDYLATE -METHYLTRANSFERASE"/>
    <property type="match status" value="1"/>
</dbReference>